<accession>A0A6A5ZLH4</accession>
<sequence>MALYLFMKAGELQSITHGNSGLKPFICNLRVAAKALDWAKNEFDRRGSGGLVDLTGTTPASPSGDELILSIQAELSEGATPALQSRLPATPDSFTQPCTPSITPGPDFTPQPEISAIAPPDVRLRVVEPSRPAIEPAPQQMEIRLHPQVPSRSQLDYANLKSTFTTAFKVINKTQKTLAHPINVDRSNISEAPNHNGKRQLEGFNKASVEEQKAQQKQETELARELADVRTSLGQVMEAMKLSGDSLIERRGERKKIVAEEIRKNMDAYVDSLLDEN</sequence>
<dbReference type="AlphaFoldDB" id="A0A6A5ZLH4"/>
<dbReference type="EMBL" id="ML977314">
    <property type="protein sequence ID" value="KAF2120125.1"/>
    <property type="molecule type" value="Genomic_DNA"/>
</dbReference>
<evidence type="ECO:0000313" key="1">
    <source>
        <dbReference type="EMBL" id="KAF2120125.1"/>
    </source>
</evidence>
<gene>
    <name evidence="1" type="ORF">BDV96DRAFT_566699</name>
</gene>
<protein>
    <submittedName>
        <fullName evidence="1">Uncharacterized protein</fullName>
    </submittedName>
</protein>
<dbReference type="Proteomes" id="UP000799770">
    <property type="component" value="Unassembled WGS sequence"/>
</dbReference>
<keyword evidence="2" id="KW-1185">Reference proteome</keyword>
<name>A0A6A5ZLH4_9PLEO</name>
<organism evidence="1 2">
    <name type="scientific">Lophiotrema nucula</name>
    <dbReference type="NCBI Taxonomy" id="690887"/>
    <lineage>
        <taxon>Eukaryota</taxon>
        <taxon>Fungi</taxon>
        <taxon>Dikarya</taxon>
        <taxon>Ascomycota</taxon>
        <taxon>Pezizomycotina</taxon>
        <taxon>Dothideomycetes</taxon>
        <taxon>Pleosporomycetidae</taxon>
        <taxon>Pleosporales</taxon>
        <taxon>Lophiotremataceae</taxon>
        <taxon>Lophiotrema</taxon>
    </lineage>
</organism>
<evidence type="ECO:0000313" key="2">
    <source>
        <dbReference type="Proteomes" id="UP000799770"/>
    </source>
</evidence>
<proteinExistence type="predicted"/>
<reference evidence="1" key="1">
    <citation type="journal article" date="2020" name="Stud. Mycol.">
        <title>101 Dothideomycetes genomes: a test case for predicting lifestyles and emergence of pathogens.</title>
        <authorList>
            <person name="Haridas S."/>
            <person name="Albert R."/>
            <person name="Binder M."/>
            <person name="Bloem J."/>
            <person name="Labutti K."/>
            <person name="Salamov A."/>
            <person name="Andreopoulos B."/>
            <person name="Baker S."/>
            <person name="Barry K."/>
            <person name="Bills G."/>
            <person name="Bluhm B."/>
            <person name="Cannon C."/>
            <person name="Castanera R."/>
            <person name="Culley D."/>
            <person name="Daum C."/>
            <person name="Ezra D."/>
            <person name="Gonzalez J."/>
            <person name="Henrissat B."/>
            <person name="Kuo A."/>
            <person name="Liang C."/>
            <person name="Lipzen A."/>
            <person name="Lutzoni F."/>
            <person name="Magnuson J."/>
            <person name="Mondo S."/>
            <person name="Nolan M."/>
            <person name="Ohm R."/>
            <person name="Pangilinan J."/>
            <person name="Park H.-J."/>
            <person name="Ramirez L."/>
            <person name="Alfaro M."/>
            <person name="Sun H."/>
            <person name="Tritt A."/>
            <person name="Yoshinaga Y."/>
            <person name="Zwiers L.-H."/>
            <person name="Turgeon B."/>
            <person name="Goodwin S."/>
            <person name="Spatafora J."/>
            <person name="Crous P."/>
            <person name="Grigoriev I."/>
        </authorList>
    </citation>
    <scope>NUCLEOTIDE SEQUENCE</scope>
    <source>
        <strain evidence="1">CBS 627.86</strain>
    </source>
</reference>